<dbReference type="InterPro" id="IPR015421">
    <property type="entry name" value="PyrdxlP-dep_Trfase_major"/>
</dbReference>
<evidence type="ECO:0000256" key="8">
    <source>
        <dbReference type="ARBA" id="ARBA00047481"/>
    </source>
</evidence>
<dbReference type="EMBL" id="FZOB01000006">
    <property type="protein sequence ID" value="SNR78215.1"/>
    <property type="molecule type" value="Genomic_DNA"/>
</dbReference>
<keyword evidence="9" id="KW-0368">Histidine biosynthesis</keyword>
<dbReference type="AlphaFoldDB" id="A0A238Z466"/>
<dbReference type="Pfam" id="PF00155">
    <property type="entry name" value="Aminotran_1_2"/>
    <property type="match status" value="1"/>
</dbReference>
<protein>
    <recommendedName>
        <fullName evidence="9">Histidinol-phosphate aminotransferase</fullName>
        <ecNumber evidence="9">2.6.1.9</ecNumber>
    </recommendedName>
    <alternativeName>
        <fullName evidence="9">Imidazole acetol-phosphate transaminase</fullName>
    </alternativeName>
</protein>
<dbReference type="CDD" id="cd00609">
    <property type="entry name" value="AAT_like"/>
    <property type="match status" value="1"/>
</dbReference>
<dbReference type="NCBIfam" id="TIGR01141">
    <property type="entry name" value="hisC"/>
    <property type="match status" value="1"/>
</dbReference>
<reference evidence="12" key="1">
    <citation type="submission" date="2017-06" db="EMBL/GenBank/DDBJ databases">
        <authorList>
            <person name="Varghese N."/>
            <person name="Submissions S."/>
        </authorList>
    </citation>
    <scope>NUCLEOTIDE SEQUENCE [LARGE SCALE GENOMIC DNA]</scope>
    <source>
        <strain evidence="12">DSM 15668</strain>
    </source>
</reference>
<dbReference type="PANTHER" id="PTHR43643">
    <property type="entry name" value="HISTIDINOL-PHOSPHATE AMINOTRANSFERASE 2"/>
    <property type="match status" value="1"/>
</dbReference>
<evidence type="ECO:0000256" key="7">
    <source>
        <dbReference type="ARBA" id="ARBA00022898"/>
    </source>
</evidence>
<evidence type="ECO:0000313" key="11">
    <source>
        <dbReference type="EMBL" id="SNR78215.1"/>
    </source>
</evidence>
<keyword evidence="5 9" id="KW-0032">Aminotransferase</keyword>
<proteinExistence type="inferred from homology"/>
<accession>A0A238Z466</accession>
<evidence type="ECO:0000256" key="6">
    <source>
        <dbReference type="ARBA" id="ARBA00022679"/>
    </source>
</evidence>
<evidence type="ECO:0000256" key="4">
    <source>
        <dbReference type="ARBA" id="ARBA00011738"/>
    </source>
</evidence>
<comment type="pathway">
    <text evidence="2 9">Amino-acid biosynthesis; L-histidine biosynthesis; L-histidine from 5-phospho-alpha-D-ribose 1-diphosphate: step 7/9.</text>
</comment>
<dbReference type="PANTHER" id="PTHR43643:SF3">
    <property type="entry name" value="HISTIDINOL-PHOSPHATE AMINOTRANSFERASE"/>
    <property type="match status" value="1"/>
</dbReference>
<comment type="similarity">
    <text evidence="3 9">Belongs to the class-II pyridoxal-phosphate-dependent aminotransferase family. Histidinol-phosphate aminotransferase subfamily.</text>
</comment>
<name>A0A238Z466_9BACT</name>
<dbReference type="Gene3D" id="3.90.1150.10">
    <property type="entry name" value="Aspartate Aminotransferase, domain 1"/>
    <property type="match status" value="1"/>
</dbReference>
<dbReference type="GO" id="GO:0004400">
    <property type="term" value="F:histidinol-phosphate transaminase activity"/>
    <property type="evidence" value="ECO:0007669"/>
    <property type="project" value="UniProtKB-UniRule"/>
</dbReference>
<dbReference type="GO" id="GO:0000105">
    <property type="term" value="P:L-histidine biosynthetic process"/>
    <property type="evidence" value="ECO:0007669"/>
    <property type="project" value="UniProtKB-UniRule"/>
</dbReference>
<keyword evidence="7 9" id="KW-0663">Pyridoxal phosphate</keyword>
<evidence type="ECO:0000259" key="10">
    <source>
        <dbReference type="Pfam" id="PF00155"/>
    </source>
</evidence>
<dbReference type="GO" id="GO:0030170">
    <property type="term" value="F:pyridoxal phosphate binding"/>
    <property type="evidence" value="ECO:0007669"/>
    <property type="project" value="InterPro"/>
</dbReference>
<evidence type="ECO:0000256" key="2">
    <source>
        <dbReference type="ARBA" id="ARBA00005011"/>
    </source>
</evidence>
<dbReference type="Proteomes" id="UP000198405">
    <property type="component" value="Unassembled WGS sequence"/>
</dbReference>
<comment type="subunit">
    <text evidence="4 9">Homodimer.</text>
</comment>
<dbReference type="Gene3D" id="3.40.640.10">
    <property type="entry name" value="Type I PLP-dependent aspartate aminotransferase-like (Major domain)"/>
    <property type="match status" value="1"/>
</dbReference>
<dbReference type="InterPro" id="IPR050106">
    <property type="entry name" value="HistidinolP_aminotransfase"/>
</dbReference>
<keyword evidence="12" id="KW-1185">Reference proteome</keyword>
<dbReference type="EC" id="2.6.1.9" evidence="9"/>
<evidence type="ECO:0000256" key="9">
    <source>
        <dbReference type="HAMAP-Rule" id="MF_01023"/>
    </source>
</evidence>
<keyword evidence="9" id="KW-0028">Amino-acid biosynthesis</keyword>
<sequence length="372" mass="42010">MFKLPEHIKQVHVYEPGKPIEELEKELGIKNIVKLASNENPLGPSPKGVQAIIEDLKNLHRYPDGNSYYLKNALAKHLNVKPENIFVGLGSNEALDIISRAYLRPGVNAVYSEKSFAVYPIVVQLAGAEHKVVKVKDNYYMDLKAHLDAIDDKTAVVFLANPNNPTGTAFSKKEFEEFLKEFPDDVLLVLDEAYYEYAVGAGFDIENGVEYIYEKNMLVTRTFSKIYGLAGLRLGYAVANEEIIADMNRIRQPFNVTRPAQVAGVAALEDKMFIKQSQVVNEEGKKYLYKEFEKLGLKYVPTFANFILVDTGFPTREVFKRLLHKGVIVRAMDGYGFPTCIRVTIGTMKENIVFIDKLREVIEELKDEKIGG</sequence>
<comment type="catalytic activity">
    <reaction evidence="8 9">
        <text>L-histidinol phosphate + 2-oxoglutarate = 3-(imidazol-4-yl)-2-oxopropyl phosphate + L-glutamate</text>
        <dbReference type="Rhea" id="RHEA:23744"/>
        <dbReference type="ChEBI" id="CHEBI:16810"/>
        <dbReference type="ChEBI" id="CHEBI:29985"/>
        <dbReference type="ChEBI" id="CHEBI:57766"/>
        <dbReference type="ChEBI" id="CHEBI:57980"/>
        <dbReference type="EC" id="2.6.1.9"/>
    </reaction>
</comment>
<comment type="cofactor">
    <cofactor evidence="1 9">
        <name>pyridoxal 5'-phosphate</name>
        <dbReference type="ChEBI" id="CHEBI:597326"/>
    </cofactor>
</comment>
<keyword evidence="6 9" id="KW-0808">Transferase</keyword>
<dbReference type="SUPFAM" id="SSF53383">
    <property type="entry name" value="PLP-dependent transferases"/>
    <property type="match status" value="1"/>
</dbReference>
<gene>
    <name evidence="9" type="primary">hisC</name>
    <name evidence="11" type="ORF">SAMN06265340_10661</name>
</gene>
<evidence type="ECO:0000256" key="5">
    <source>
        <dbReference type="ARBA" id="ARBA00022576"/>
    </source>
</evidence>
<organism evidence="11 12">
    <name type="scientific">Desulfurobacterium atlanticum</name>
    <dbReference type="NCBI Taxonomy" id="240169"/>
    <lineage>
        <taxon>Bacteria</taxon>
        <taxon>Pseudomonadati</taxon>
        <taxon>Aquificota</taxon>
        <taxon>Aquificia</taxon>
        <taxon>Desulfurobacteriales</taxon>
        <taxon>Desulfurobacteriaceae</taxon>
        <taxon>Desulfurobacterium</taxon>
    </lineage>
</organism>
<feature type="domain" description="Aminotransferase class I/classII large" evidence="10">
    <location>
        <begin position="31"/>
        <end position="356"/>
    </location>
</feature>
<dbReference type="RefSeq" id="WP_089323092.1">
    <property type="nucleotide sequence ID" value="NZ_FZOB01000006.1"/>
</dbReference>
<evidence type="ECO:0000313" key="12">
    <source>
        <dbReference type="Proteomes" id="UP000198405"/>
    </source>
</evidence>
<dbReference type="HAMAP" id="MF_01023">
    <property type="entry name" value="HisC_aminotrans_2"/>
    <property type="match status" value="1"/>
</dbReference>
<dbReference type="OrthoDB" id="9813612at2"/>
<dbReference type="InterPro" id="IPR015424">
    <property type="entry name" value="PyrdxlP-dep_Trfase"/>
</dbReference>
<evidence type="ECO:0000256" key="3">
    <source>
        <dbReference type="ARBA" id="ARBA00007970"/>
    </source>
</evidence>
<dbReference type="InterPro" id="IPR005861">
    <property type="entry name" value="HisP_aminotrans"/>
</dbReference>
<evidence type="ECO:0000256" key="1">
    <source>
        <dbReference type="ARBA" id="ARBA00001933"/>
    </source>
</evidence>
<dbReference type="InterPro" id="IPR015422">
    <property type="entry name" value="PyrdxlP-dep_Trfase_small"/>
</dbReference>
<dbReference type="InterPro" id="IPR004839">
    <property type="entry name" value="Aminotransferase_I/II_large"/>
</dbReference>
<feature type="modified residue" description="N6-(pyridoxal phosphate)lysine" evidence="9">
    <location>
        <position position="225"/>
    </location>
</feature>
<dbReference type="UniPathway" id="UPA00031">
    <property type="reaction ID" value="UER00012"/>
</dbReference>